<evidence type="ECO:0000259" key="1">
    <source>
        <dbReference type="Pfam" id="PF00534"/>
    </source>
</evidence>
<evidence type="ECO:0000313" key="3">
    <source>
        <dbReference type="EMBL" id="PID58126.1"/>
    </source>
</evidence>
<dbReference type="PANTHER" id="PTHR12526">
    <property type="entry name" value="GLYCOSYLTRANSFERASE"/>
    <property type="match status" value="1"/>
</dbReference>
<feature type="domain" description="Glycosyltransferase subfamily 4-like N-terminal" evidence="2">
    <location>
        <begin position="15"/>
        <end position="172"/>
    </location>
</feature>
<dbReference type="Gene3D" id="3.40.50.2000">
    <property type="entry name" value="Glycogen Phosphorylase B"/>
    <property type="match status" value="2"/>
</dbReference>
<reference evidence="3 4" key="1">
    <citation type="submission" date="2017-10" db="EMBL/GenBank/DDBJ databases">
        <title>Novel microbial diversity and functional potential in the marine mammal oral microbiome.</title>
        <authorList>
            <person name="Dudek N.K."/>
            <person name="Sun C.L."/>
            <person name="Burstein D."/>
            <person name="Kantor R.S."/>
            <person name="Aliaga Goltsman D.S."/>
            <person name="Bik E.M."/>
            <person name="Thomas B.C."/>
            <person name="Banfield J.F."/>
            <person name="Relman D.A."/>
        </authorList>
    </citation>
    <scope>NUCLEOTIDE SEQUENCE [LARGE SCALE GENOMIC DNA]</scope>
    <source>
        <strain evidence="3">DOLZORAL124_49_17</strain>
    </source>
</reference>
<accession>A0A2G6E7R0</accession>
<dbReference type="Pfam" id="PF00534">
    <property type="entry name" value="Glycos_transf_1"/>
    <property type="match status" value="1"/>
</dbReference>
<dbReference type="InterPro" id="IPR001296">
    <property type="entry name" value="Glyco_trans_1"/>
</dbReference>
<organism evidence="3 4">
    <name type="scientific">candidate division KSB3 bacterium</name>
    <dbReference type="NCBI Taxonomy" id="2044937"/>
    <lineage>
        <taxon>Bacteria</taxon>
        <taxon>candidate division KSB3</taxon>
    </lineage>
</organism>
<dbReference type="InterPro" id="IPR028098">
    <property type="entry name" value="Glyco_trans_4-like_N"/>
</dbReference>
<evidence type="ECO:0000313" key="4">
    <source>
        <dbReference type="Proteomes" id="UP000229740"/>
    </source>
</evidence>
<gene>
    <name evidence="3" type="ORF">CSB45_05415</name>
</gene>
<dbReference type="EMBL" id="PDPS01000024">
    <property type="protein sequence ID" value="PID58126.1"/>
    <property type="molecule type" value="Genomic_DNA"/>
</dbReference>
<name>A0A2G6E7R0_9BACT</name>
<dbReference type="Pfam" id="PF13439">
    <property type="entry name" value="Glyco_transf_4"/>
    <property type="match status" value="1"/>
</dbReference>
<dbReference type="SUPFAM" id="SSF53756">
    <property type="entry name" value="UDP-Glycosyltransferase/glycogen phosphorylase"/>
    <property type="match status" value="1"/>
</dbReference>
<feature type="domain" description="Glycosyl transferase family 1" evidence="1">
    <location>
        <begin position="193"/>
        <end position="350"/>
    </location>
</feature>
<dbReference type="Proteomes" id="UP000229740">
    <property type="component" value="Unassembled WGS sequence"/>
</dbReference>
<protein>
    <submittedName>
        <fullName evidence="3">Uncharacterized protein</fullName>
    </submittedName>
</protein>
<dbReference type="GO" id="GO:0016757">
    <property type="term" value="F:glycosyltransferase activity"/>
    <property type="evidence" value="ECO:0007669"/>
    <property type="project" value="InterPro"/>
</dbReference>
<dbReference type="PANTHER" id="PTHR12526:SF630">
    <property type="entry name" value="GLYCOSYLTRANSFERASE"/>
    <property type="match status" value="1"/>
</dbReference>
<dbReference type="AlphaFoldDB" id="A0A2G6E7R0"/>
<comment type="caution">
    <text evidence="3">The sequence shown here is derived from an EMBL/GenBank/DDBJ whole genome shotgun (WGS) entry which is preliminary data.</text>
</comment>
<evidence type="ECO:0000259" key="2">
    <source>
        <dbReference type="Pfam" id="PF13439"/>
    </source>
</evidence>
<proteinExistence type="predicted"/>
<sequence length="384" mass="43250">MPKKRILEFSTFAKIGGTQKILLDFLRHASHEKYDYSLCVLLEHDVLNEEVSLLGLENTSLHMRGYWDLTAWWKLYCFAKPRHFDLIRTYGLKADIIGRLVRKLLGIPVHITSVRSTDPWRKWYHVLLDSLTSSCTDLYLSNSEAGRIAVCRRERVPEAKTFTIPNGIDLTRFNPLSIDENRVKAMKACWGIGPSTKTIGIVANLCRMKGHDQLIDALPQIQSRFPDLKCLCAGTDFLNGKIQQYARRRSSEQAVIFSGFQKDIPEILALIDIFVLPSLWEGMPTAILEAMAMKTPVIASAVGGIPELLEHGKSALLIPPAEPDALAEAVLSLLDNPEFSNELAENAYQRVHKHFSLDAMVSQTEALYERLIDQHLPLKKADAS</sequence>